<dbReference type="Proteomes" id="UP000317648">
    <property type="component" value="Chromosome"/>
</dbReference>
<gene>
    <name evidence="8" type="ORF">Pla8534_06730</name>
</gene>
<proteinExistence type="predicted"/>
<evidence type="ECO:0000256" key="1">
    <source>
        <dbReference type="SAM" id="SignalP"/>
    </source>
</evidence>
<dbReference type="InterPro" id="IPR011478">
    <property type="entry name" value="DUF1585"/>
</dbReference>
<dbReference type="Pfam" id="PF07627">
    <property type="entry name" value="PSCyt3"/>
    <property type="match status" value="1"/>
</dbReference>
<dbReference type="AlphaFoldDB" id="A0A518DM33"/>
<evidence type="ECO:0000259" key="2">
    <source>
        <dbReference type="Pfam" id="PF07624"/>
    </source>
</evidence>
<evidence type="ECO:0000259" key="7">
    <source>
        <dbReference type="Pfam" id="PF07637"/>
    </source>
</evidence>
<feature type="domain" description="Cytochrome C Planctomycete-type" evidence="6">
    <location>
        <begin position="38"/>
        <end position="85"/>
    </location>
</feature>
<feature type="domain" description="DUF1585" evidence="2">
    <location>
        <begin position="777"/>
        <end position="850"/>
    </location>
</feature>
<reference evidence="8 9" key="1">
    <citation type="submission" date="2019-02" db="EMBL/GenBank/DDBJ databases">
        <title>Deep-cultivation of Planctomycetes and their phenomic and genomic characterization uncovers novel biology.</title>
        <authorList>
            <person name="Wiegand S."/>
            <person name="Jogler M."/>
            <person name="Boedeker C."/>
            <person name="Pinto D."/>
            <person name="Vollmers J."/>
            <person name="Rivas-Marin E."/>
            <person name="Kohn T."/>
            <person name="Peeters S.H."/>
            <person name="Heuer A."/>
            <person name="Rast P."/>
            <person name="Oberbeckmann S."/>
            <person name="Bunk B."/>
            <person name="Jeske O."/>
            <person name="Meyerdierks A."/>
            <person name="Storesund J.E."/>
            <person name="Kallscheuer N."/>
            <person name="Luecker S."/>
            <person name="Lage O.M."/>
            <person name="Pohl T."/>
            <person name="Merkel B.J."/>
            <person name="Hornburger P."/>
            <person name="Mueller R.-W."/>
            <person name="Bruemmer F."/>
            <person name="Labrenz M."/>
            <person name="Spormann A.M."/>
            <person name="Op den Camp H."/>
            <person name="Overmann J."/>
            <person name="Amann R."/>
            <person name="Jetten M.S.M."/>
            <person name="Mascher T."/>
            <person name="Medema M.H."/>
            <person name="Devos D.P."/>
            <person name="Kaster A.-K."/>
            <person name="Ovreas L."/>
            <person name="Rohde M."/>
            <person name="Galperin M.Y."/>
            <person name="Jogler C."/>
        </authorList>
    </citation>
    <scope>NUCLEOTIDE SEQUENCE [LARGE SCALE GENOMIC DNA]</scope>
    <source>
        <strain evidence="8 9">Pla85_3_4</strain>
    </source>
</reference>
<evidence type="ECO:0000259" key="6">
    <source>
        <dbReference type="Pfam" id="PF07635"/>
    </source>
</evidence>
<organism evidence="8 9">
    <name type="scientific">Lignipirellula cremea</name>
    <dbReference type="NCBI Taxonomy" id="2528010"/>
    <lineage>
        <taxon>Bacteria</taxon>
        <taxon>Pseudomonadati</taxon>
        <taxon>Planctomycetota</taxon>
        <taxon>Planctomycetia</taxon>
        <taxon>Pirellulales</taxon>
        <taxon>Pirellulaceae</taxon>
        <taxon>Lignipirellula</taxon>
    </lineage>
</organism>
<feature type="chain" id="PRO_5021977631" evidence="1">
    <location>
        <begin position="26"/>
        <end position="853"/>
    </location>
</feature>
<dbReference type="Pfam" id="PF07637">
    <property type="entry name" value="PSD5"/>
    <property type="match status" value="1"/>
</dbReference>
<dbReference type="KEGG" id="lcre:Pla8534_06730"/>
<dbReference type="EMBL" id="CP036433">
    <property type="protein sequence ID" value="QDU92900.1"/>
    <property type="molecule type" value="Genomic_DNA"/>
</dbReference>
<keyword evidence="1" id="KW-0732">Signal</keyword>
<evidence type="ECO:0000313" key="8">
    <source>
        <dbReference type="EMBL" id="QDU92900.1"/>
    </source>
</evidence>
<dbReference type="InterPro" id="IPR011429">
    <property type="entry name" value="Cyt_c_Planctomycete-type"/>
</dbReference>
<dbReference type="InterPro" id="IPR013039">
    <property type="entry name" value="DUF1588"/>
</dbReference>
<dbReference type="Pfam" id="PF07631">
    <property type="entry name" value="PSD4"/>
    <property type="match status" value="1"/>
</dbReference>
<name>A0A518DM33_9BACT</name>
<dbReference type="OrthoDB" id="232280at2"/>
<dbReference type="Pfam" id="PF07635">
    <property type="entry name" value="PSCyt1"/>
    <property type="match status" value="1"/>
</dbReference>
<feature type="signal peptide" evidence="1">
    <location>
        <begin position="1"/>
        <end position="25"/>
    </location>
</feature>
<feature type="domain" description="DUF1588" evidence="4">
    <location>
        <begin position="642"/>
        <end position="737"/>
    </location>
</feature>
<dbReference type="InterPro" id="IPR013042">
    <property type="entry name" value="DUF1592"/>
</dbReference>
<dbReference type="InterPro" id="IPR013036">
    <property type="entry name" value="DUF1587"/>
</dbReference>
<feature type="domain" description="DUF1595" evidence="7">
    <location>
        <begin position="422"/>
        <end position="482"/>
    </location>
</feature>
<dbReference type="Pfam" id="PF07624">
    <property type="entry name" value="PSD2"/>
    <property type="match status" value="1"/>
</dbReference>
<evidence type="ECO:0000259" key="5">
    <source>
        <dbReference type="Pfam" id="PF07631"/>
    </source>
</evidence>
<dbReference type="RefSeq" id="WP_145049247.1">
    <property type="nucleotide sequence ID" value="NZ_CP036433.1"/>
</dbReference>
<keyword evidence="9" id="KW-1185">Reference proteome</keyword>
<evidence type="ECO:0000313" key="9">
    <source>
        <dbReference type="Proteomes" id="UP000317648"/>
    </source>
</evidence>
<feature type="domain" description="DUF1587" evidence="3">
    <location>
        <begin position="121"/>
        <end position="185"/>
    </location>
</feature>
<accession>A0A518DM33</accession>
<dbReference type="Pfam" id="PF07626">
    <property type="entry name" value="PSD3"/>
    <property type="match status" value="1"/>
</dbReference>
<sequence precursor="true">MVRFFTCLGMLAVLCLSLSGADRLAQGAAPLAVLRTHCIDCHGPDTQEGHFRVDTLPEKITTAEAVARWSRVVARLEAGEMPPPDNPRPAPAQVQELVTAARTGLAEEAQARRQSGRAPLRRLNRLEYENTLHDLLGIVTPLQDLLPADDLADGFSNGASALSISPVHIQQYMTAADTALQAAIARQPRPETATHRFSYCDEQEKPFYGHGSNEPFIRTRGDDLWFFRQTHIEVPAYLRQFARLTQQNPGSYRIRVTASTRDTDGQGMAYSVWTAAGGKRRELIGYYDAKESQPGTIEIVHAFEPNETIIVAPYRINQARIDAGFSVYSPQLDLPKDWQKDGNTYEPHGPSLVVAPVEITGPLHPVWPPQGHVRLFGETPLVPVQKVPAPWRVPPELQRPYRGSQYLKDAVTPVADDPQNDARRLLKAFLPRAFRRPTTDADLQPYLAIAESHLERQDCFEVAMLAAYRAVLCSPDFLFLVEEPGPLDDHALACRLSYFLWRSPPDDALRAAADAGQLHQPQVLRRETERLLDSPRSDAMVDDFLDHWLKLREINATMPDKVLFPEYYEDLGNGTIDGLLHQSVVAETRAYFADLVQRDGSLLELIDSDYAFLNVRLAQHYDLPPVAGVQLRRVKLPAGSQRGGVLTQASVLKVTANGTNTSPVVRGAWILENIVGQPAPPPPADIGAIEPDTRGASTIREQLAKHKNSSSCAGCHRKIDPPGFALEAFDPIGLSREFYRTTETGDKVASKFFAGSGYRPVKFLHGQPVDPSGQMADGEAFAAPGEFKQLQLREPAAITRCLAGKLIAFGTGQHPEPGDLLALEQIVDNTQRQKYGLRSLLHQIINSPLFLNK</sequence>
<evidence type="ECO:0000259" key="4">
    <source>
        <dbReference type="Pfam" id="PF07627"/>
    </source>
</evidence>
<feature type="domain" description="DUF1592" evidence="5">
    <location>
        <begin position="487"/>
        <end position="623"/>
    </location>
</feature>
<protein>
    <submittedName>
        <fullName evidence="8">Planctomycete cytochrome C</fullName>
    </submittedName>
</protein>
<evidence type="ECO:0000259" key="3">
    <source>
        <dbReference type="Pfam" id="PF07626"/>
    </source>
</evidence>
<dbReference type="InterPro" id="IPR013043">
    <property type="entry name" value="DUF1595"/>
</dbReference>